<accession>A0AAV0V243</accession>
<dbReference type="Proteomes" id="UP001162029">
    <property type="component" value="Unassembled WGS sequence"/>
</dbReference>
<keyword evidence="2" id="KW-1185">Reference proteome</keyword>
<organism evidence="1 2">
    <name type="scientific">Peronospora destructor</name>
    <dbReference type="NCBI Taxonomy" id="86335"/>
    <lineage>
        <taxon>Eukaryota</taxon>
        <taxon>Sar</taxon>
        <taxon>Stramenopiles</taxon>
        <taxon>Oomycota</taxon>
        <taxon>Peronosporomycetes</taxon>
        <taxon>Peronosporales</taxon>
        <taxon>Peronosporaceae</taxon>
        <taxon>Peronospora</taxon>
    </lineage>
</organism>
<gene>
    <name evidence="1" type="ORF">PDE001_LOCUS8074</name>
</gene>
<dbReference type="EMBL" id="CANTFM010001638">
    <property type="protein sequence ID" value="CAI5742020.1"/>
    <property type="molecule type" value="Genomic_DNA"/>
</dbReference>
<evidence type="ECO:0000313" key="1">
    <source>
        <dbReference type="EMBL" id="CAI5742020.1"/>
    </source>
</evidence>
<dbReference type="AlphaFoldDB" id="A0AAV0V243"/>
<proteinExistence type="predicted"/>
<reference evidence="1" key="1">
    <citation type="submission" date="2022-12" db="EMBL/GenBank/DDBJ databases">
        <authorList>
            <person name="Webb A."/>
        </authorList>
    </citation>
    <scope>NUCLEOTIDE SEQUENCE</scope>
    <source>
        <strain evidence="1">Pd1</strain>
    </source>
</reference>
<comment type="caution">
    <text evidence="1">The sequence shown here is derived from an EMBL/GenBank/DDBJ whole genome shotgun (WGS) entry which is preliminary data.</text>
</comment>
<protein>
    <submittedName>
        <fullName evidence="1">Uncharacterized protein</fullName>
    </submittedName>
</protein>
<evidence type="ECO:0000313" key="2">
    <source>
        <dbReference type="Proteomes" id="UP001162029"/>
    </source>
</evidence>
<sequence length="142" mass="16291">MYMLSQFPMIVQVDLPEFVQSVERAAAYTVLPRLYGHEVEETQEFLAQTQLDVNTTALEAVGFTRERVEENVTSEWLTLRVQYNVTEHLRIDPRDGTSCDDRRAINTRFVWTFEADVTNADDLEWAIVAAKMAHSKSSAFVT</sequence>
<name>A0AAV0V243_9STRA</name>